<name>A0A0A9ATS9_ARUDO</name>
<sequence>MCLASYLHVLSFSVSFLGECKIEDSPQKQHKSRTEGCPINCKPQKLHRRIRTERQPR</sequence>
<dbReference type="EMBL" id="GBRH01242796">
    <property type="protein sequence ID" value="JAD55099.1"/>
    <property type="molecule type" value="Transcribed_RNA"/>
</dbReference>
<reference evidence="1" key="1">
    <citation type="submission" date="2014-09" db="EMBL/GenBank/DDBJ databases">
        <authorList>
            <person name="Magalhaes I.L.F."/>
            <person name="Oliveira U."/>
            <person name="Santos F.R."/>
            <person name="Vidigal T.H.D.A."/>
            <person name="Brescovit A.D."/>
            <person name="Santos A.J."/>
        </authorList>
    </citation>
    <scope>NUCLEOTIDE SEQUENCE</scope>
    <source>
        <tissue evidence="1">Shoot tissue taken approximately 20 cm above the soil surface</tissue>
    </source>
</reference>
<protein>
    <submittedName>
        <fullName evidence="1">Uncharacterized protein</fullName>
    </submittedName>
</protein>
<evidence type="ECO:0000313" key="1">
    <source>
        <dbReference type="EMBL" id="JAD55099.1"/>
    </source>
</evidence>
<accession>A0A0A9ATS9</accession>
<reference evidence="1" key="2">
    <citation type="journal article" date="2015" name="Data Brief">
        <title>Shoot transcriptome of the giant reed, Arundo donax.</title>
        <authorList>
            <person name="Barrero R.A."/>
            <person name="Guerrero F.D."/>
            <person name="Moolhuijzen P."/>
            <person name="Goolsby J.A."/>
            <person name="Tidwell J."/>
            <person name="Bellgard S.E."/>
            <person name="Bellgard M.I."/>
        </authorList>
    </citation>
    <scope>NUCLEOTIDE SEQUENCE</scope>
    <source>
        <tissue evidence="1">Shoot tissue taken approximately 20 cm above the soil surface</tissue>
    </source>
</reference>
<organism evidence="1">
    <name type="scientific">Arundo donax</name>
    <name type="common">Giant reed</name>
    <name type="synonym">Donax arundinaceus</name>
    <dbReference type="NCBI Taxonomy" id="35708"/>
    <lineage>
        <taxon>Eukaryota</taxon>
        <taxon>Viridiplantae</taxon>
        <taxon>Streptophyta</taxon>
        <taxon>Embryophyta</taxon>
        <taxon>Tracheophyta</taxon>
        <taxon>Spermatophyta</taxon>
        <taxon>Magnoliopsida</taxon>
        <taxon>Liliopsida</taxon>
        <taxon>Poales</taxon>
        <taxon>Poaceae</taxon>
        <taxon>PACMAD clade</taxon>
        <taxon>Arundinoideae</taxon>
        <taxon>Arundineae</taxon>
        <taxon>Arundo</taxon>
    </lineage>
</organism>
<proteinExistence type="predicted"/>
<dbReference type="AlphaFoldDB" id="A0A0A9ATS9"/>